<proteinExistence type="predicted"/>
<dbReference type="Proteomes" id="UP000053660">
    <property type="component" value="Unassembled WGS sequence"/>
</dbReference>
<keyword evidence="2" id="KW-1185">Reference proteome</keyword>
<dbReference type="AlphaFoldDB" id="A0A0B1TUR3"/>
<evidence type="ECO:0000313" key="2">
    <source>
        <dbReference type="Proteomes" id="UP000053660"/>
    </source>
</evidence>
<dbReference type="OrthoDB" id="5871767at2759"/>
<gene>
    <name evidence="1" type="ORF">OESDEN_00076</name>
</gene>
<organism evidence="1 2">
    <name type="scientific">Oesophagostomum dentatum</name>
    <name type="common">Nodular worm</name>
    <dbReference type="NCBI Taxonomy" id="61180"/>
    <lineage>
        <taxon>Eukaryota</taxon>
        <taxon>Metazoa</taxon>
        <taxon>Ecdysozoa</taxon>
        <taxon>Nematoda</taxon>
        <taxon>Chromadorea</taxon>
        <taxon>Rhabditida</taxon>
        <taxon>Rhabditina</taxon>
        <taxon>Rhabditomorpha</taxon>
        <taxon>Strongyloidea</taxon>
        <taxon>Strongylidae</taxon>
        <taxon>Oesophagostomum</taxon>
    </lineage>
</organism>
<protein>
    <submittedName>
        <fullName evidence="1">Uncharacterized protein</fullName>
    </submittedName>
</protein>
<sequence>MEGDLAKYCVELERLTQLAYPDASEGELSRTRGGELVSQLIYTTMEIAPKEMAYEMVKTIAQRCERSKEVAKTMKRLSEATKPRFHQQPKRTLRVWNTNESHHKNREKESSLMELEEEKVVKRFRHVPLTELLMKLVEITPRKSKSKALNLHQA</sequence>
<reference evidence="1 2" key="1">
    <citation type="submission" date="2014-03" db="EMBL/GenBank/DDBJ databases">
        <title>Draft genome of the hookworm Oesophagostomum dentatum.</title>
        <authorList>
            <person name="Mitreva M."/>
        </authorList>
    </citation>
    <scope>NUCLEOTIDE SEQUENCE [LARGE SCALE GENOMIC DNA]</scope>
    <source>
        <strain evidence="1 2">OD-Hann</strain>
    </source>
</reference>
<dbReference type="EMBL" id="KN549201">
    <property type="protein sequence ID" value="KHJ99891.1"/>
    <property type="molecule type" value="Genomic_DNA"/>
</dbReference>
<evidence type="ECO:0000313" key="1">
    <source>
        <dbReference type="EMBL" id="KHJ99891.1"/>
    </source>
</evidence>
<name>A0A0B1TUR3_OESDE</name>
<accession>A0A0B1TUR3</accession>